<dbReference type="InterPro" id="IPR019734">
    <property type="entry name" value="TPR_rpt"/>
</dbReference>
<protein>
    <recommendedName>
        <fullName evidence="5">Tetratricopeptide repeat protein</fullName>
    </recommendedName>
</protein>
<dbReference type="EMBL" id="CP063845">
    <property type="protein sequence ID" value="UFP94645.1"/>
    <property type="molecule type" value="Genomic_DNA"/>
</dbReference>
<dbReference type="SUPFAM" id="SSF48452">
    <property type="entry name" value="TPR-like"/>
    <property type="match status" value="1"/>
</dbReference>
<evidence type="ECO:0000313" key="4">
    <source>
        <dbReference type="Proteomes" id="UP001054846"/>
    </source>
</evidence>
<keyword evidence="1" id="KW-0802">TPR repeat</keyword>
<keyword evidence="2" id="KW-1133">Transmembrane helix</keyword>
<evidence type="ECO:0000313" key="3">
    <source>
        <dbReference type="EMBL" id="UFP94645.1"/>
    </source>
</evidence>
<proteinExistence type="predicted"/>
<dbReference type="InterPro" id="IPR011990">
    <property type="entry name" value="TPR-like_helical_dom_sf"/>
</dbReference>
<keyword evidence="2" id="KW-0812">Transmembrane</keyword>
<evidence type="ECO:0000256" key="2">
    <source>
        <dbReference type="SAM" id="Phobius"/>
    </source>
</evidence>
<sequence>MAERAFYWLANASYRRRQWVQLLVLGAIFTLLGGFGAFARFSTQMLGEYYLLTGETAPQTLDGQRALRQAAALRPDWVRPHLSLAQAFYSDDWYEGAIREANRAFELSTDPIEKSFAISIVGFSHMGAGRNAEALDALKLAVELDPNNAKAQTALEQLQQKEPAE</sequence>
<evidence type="ECO:0008006" key="5">
    <source>
        <dbReference type="Google" id="ProtNLM"/>
    </source>
</evidence>
<organism evidence="3 4">
    <name type="scientific">Gloeobacter morelensis MG652769</name>
    <dbReference type="NCBI Taxonomy" id="2781736"/>
    <lineage>
        <taxon>Bacteria</taxon>
        <taxon>Bacillati</taxon>
        <taxon>Cyanobacteriota</taxon>
        <taxon>Cyanophyceae</taxon>
        <taxon>Gloeobacterales</taxon>
        <taxon>Gloeobacteraceae</taxon>
        <taxon>Gloeobacter</taxon>
        <taxon>Gloeobacter morelensis</taxon>
    </lineage>
</organism>
<gene>
    <name evidence="3" type="ORF">ISF26_23435</name>
</gene>
<feature type="transmembrane region" description="Helical" evidence="2">
    <location>
        <begin position="20"/>
        <end position="39"/>
    </location>
</feature>
<feature type="repeat" description="TPR" evidence="1">
    <location>
        <begin position="115"/>
        <end position="148"/>
    </location>
</feature>
<keyword evidence="2" id="KW-0472">Membrane</keyword>
<reference evidence="3 4" key="1">
    <citation type="journal article" date="2021" name="Genome Biol. Evol.">
        <title>Complete Genome Sequencing of a Novel Gloeobacter Species from a Waterfall Cave in Mexico.</title>
        <authorList>
            <person name="Saw J.H."/>
            <person name="Cardona T."/>
            <person name="Montejano G."/>
        </authorList>
    </citation>
    <scope>NUCLEOTIDE SEQUENCE [LARGE SCALE GENOMIC DNA]</scope>
    <source>
        <strain evidence="3">MG652769</strain>
    </source>
</reference>
<keyword evidence="4" id="KW-1185">Reference proteome</keyword>
<dbReference type="Gene3D" id="1.25.40.10">
    <property type="entry name" value="Tetratricopeptide repeat domain"/>
    <property type="match status" value="1"/>
</dbReference>
<evidence type="ECO:0000256" key="1">
    <source>
        <dbReference type="PROSITE-ProRule" id="PRU00339"/>
    </source>
</evidence>
<dbReference type="Proteomes" id="UP001054846">
    <property type="component" value="Chromosome"/>
</dbReference>
<dbReference type="PROSITE" id="PS50005">
    <property type="entry name" value="TPR"/>
    <property type="match status" value="1"/>
</dbReference>
<dbReference type="RefSeq" id="WP_230841695.1">
    <property type="nucleotide sequence ID" value="NZ_CP063845.1"/>
</dbReference>
<accession>A0ABY3PLZ4</accession>
<name>A0ABY3PLZ4_9CYAN</name>